<protein>
    <submittedName>
        <fullName evidence="3">tRNA_SAD domain-containing protein</fullName>
    </submittedName>
</protein>
<accession>A0A0N5AK06</accession>
<evidence type="ECO:0000313" key="2">
    <source>
        <dbReference type="Proteomes" id="UP000046393"/>
    </source>
</evidence>
<dbReference type="Proteomes" id="UP000046393">
    <property type="component" value="Unplaced"/>
</dbReference>
<dbReference type="Pfam" id="PF07973">
    <property type="entry name" value="tRNA_SAD"/>
    <property type="match status" value="1"/>
</dbReference>
<proteinExistence type="predicted"/>
<dbReference type="SMART" id="SM00863">
    <property type="entry name" value="tRNA_SAD"/>
    <property type="match status" value="1"/>
</dbReference>
<name>A0A0N5AK06_9BILA</name>
<keyword evidence="2" id="KW-1185">Reference proteome</keyword>
<organism evidence="2 3">
    <name type="scientific">Syphacia muris</name>
    <dbReference type="NCBI Taxonomy" id="451379"/>
    <lineage>
        <taxon>Eukaryota</taxon>
        <taxon>Metazoa</taxon>
        <taxon>Ecdysozoa</taxon>
        <taxon>Nematoda</taxon>
        <taxon>Chromadorea</taxon>
        <taxon>Rhabditida</taxon>
        <taxon>Spirurina</taxon>
        <taxon>Oxyuridomorpha</taxon>
        <taxon>Oxyuroidea</taxon>
        <taxon>Oxyuridae</taxon>
        <taxon>Syphacia</taxon>
    </lineage>
</organism>
<evidence type="ECO:0000259" key="1">
    <source>
        <dbReference type="SMART" id="SM00863"/>
    </source>
</evidence>
<dbReference type="AlphaFoldDB" id="A0A0N5AK06"/>
<dbReference type="WBParaSite" id="SMUV_0000481001-mRNA-1">
    <property type="protein sequence ID" value="SMUV_0000481001-mRNA-1"/>
    <property type="gene ID" value="SMUV_0000481001"/>
</dbReference>
<dbReference type="GO" id="GO:0043039">
    <property type="term" value="P:tRNA aminoacylation"/>
    <property type="evidence" value="ECO:0007669"/>
    <property type="project" value="InterPro"/>
</dbReference>
<reference evidence="3" key="1">
    <citation type="submission" date="2017-02" db="UniProtKB">
        <authorList>
            <consortium name="WormBaseParasite"/>
        </authorList>
    </citation>
    <scope>IDENTIFICATION</scope>
</reference>
<dbReference type="STRING" id="451379.A0A0N5AK06"/>
<dbReference type="Gene3D" id="3.30.980.10">
    <property type="entry name" value="Threonyl-trna Synthetase, Chain A, domain 2"/>
    <property type="match status" value="1"/>
</dbReference>
<dbReference type="GO" id="GO:0005524">
    <property type="term" value="F:ATP binding"/>
    <property type="evidence" value="ECO:0007669"/>
    <property type="project" value="InterPro"/>
</dbReference>
<feature type="domain" description="Threonyl/alanyl tRNA synthetase SAD" evidence="1">
    <location>
        <begin position="185"/>
        <end position="223"/>
    </location>
</feature>
<dbReference type="SUPFAM" id="SSF55186">
    <property type="entry name" value="ThrRS/AlaRS common domain"/>
    <property type="match status" value="1"/>
</dbReference>
<dbReference type="InterPro" id="IPR018163">
    <property type="entry name" value="Thr/Ala-tRNA-synth_IIc_edit"/>
</dbReference>
<dbReference type="InterPro" id="IPR012947">
    <property type="entry name" value="tRNA_SAD"/>
</dbReference>
<sequence>MSKNAQADRQLLMNDHCSTYFDCIRHISKHLAERTALVAVKSGENTQLHSVHSVINGSSKIQCLDLNNLEENITELNKAYWRSCAFLLGAVTESSFRNEVILKNILPLKCNVHSLGENGRFGYSAVIKGLKNWEASKDELGVLTRACFEKYISGDLLFEPLVVSRDVARDMYKQEAIESNDANSITVYKLGDYVDVTDGPLIASTKQIGRFAITKVKAVSDLYAFYGVSVPSIQKCSSFSWDLIVASSRSSLNEVKVV</sequence>
<dbReference type="GO" id="GO:0004812">
    <property type="term" value="F:aminoacyl-tRNA ligase activity"/>
    <property type="evidence" value="ECO:0007669"/>
    <property type="project" value="InterPro"/>
</dbReference>
<evidence type="ECO:0000313" key="3">
    <source>
        <dbReference type="WBParaSite" id="SMUV_0000481001-mRNA-1"/>
    </source>
</evidence>